<dbReference type="AlphaFoldDB" id="A0A9Q0PW01"/>
<feature type="compositionally biased region" description="Basic and acidic residues" evidence="1">
    <location>
        <begin position="220"/>
        <end position="252"/>
    </location>
</feature>
<name>A0A9Q0PW01_9ROSI</name>
<feature type="region of interest" description="Disordered" evidence="1">
    <location>
        <begin position="220"/>
        <end position="256"/>
    </location>
</feature>
<dbReference type="EMBL" id="JAPFFM010000017">
    <property type="protein sequence ID" value="KAJ6695438.1"/>
    <property type="molecule type" value="Genomic_DNA"/>
</dbReference>
<reference evidence="2" key="2">
    <citation type="journal article" date="2023" name="Int. J. Mol. Sci.">
        <title>De Novo Assembly and Annotation of 11 Diverse Shrub Willow (Salix) Genomes Reveals Novel Gene Organization in Sex-Linked Regions.</title>
        <authorList>
            <person name="Hyden B."/>
            <person name="Feng K."/>
            <person name="Yates T.B."/>
            <person name="Jawdy S."/>
            <person name="Cereghino C."/>
            <person name="Smart L.B."/>
            <person name="Muchero W."/>
        </authorList>
    </citation>
    <scope>NUCLEOTIDE SEQUENCE</scope>
    <source>
        <tissue evidence="2">Shoot tip</tissue>
    </source>
</reference>
<feature type="region of interest" description="Disordered" evidence="1">
    <location>
        <begin position="62"/>
        <end position="114"/>
    </location>
</feature>
<keyword evidence="3" id="KW-1185">Reference proteome</keyword>
<accession>A0A9Q0PW01</accession>
<comment type="caution">
    <text evidence="2">The sequence shown here is derived from an EMBL/GenBank/DDBJ whole genome shotgun (WGS) entry which is preliminary data.</text>
</comment>
<evidence type="ECO:0000256" key="1">
    <source>
        <dbReference type="SAM" id="MobiDB-lite"/>
    </source>
</evidence>
<dbReference type="Proteomes" id="UP001151752">
    <property type="component" value="Chromosome 3"/>
</dbReference>
<gene>
    <name evidence="2" type="ORF">OIU74_014544</name>
</gene>
<evidence type="ECO:0000313" key="2">
    <source>
        <dbReference type="EMBL" id="KAJ6695438.1"/>
    </source>
</evidence>
<proteinExistence type="predicted"/>
<sequence>MGLRGWCLRSIFLTYYMNCLKHHFAVFPDYGYYKVAVWKDNDSDSSSFTSIDNEETSEACKLHQNGNCDPGISDQMKSGKAENGRRRRKSKRDDSAPNEIKKGPRQGDPRKKSKTITDEHAVFYDLNNYMNFLLEDLKVSRENLLKWMREEMQKSVAEETVPELEKRSFRVEKGYGQLQAHNEFEENVDGRNLISFENNEVHHQETIFLQNRNAFRSFKGAKDCNDKSTERSENGRKTSDSNNHHQVPEHQSDCSPVIGYLKSAERDKGERVSFSVEPMFPANLNQAPSSMYSTLPTVLTKPHVANHRFDTSPLNSIQPIIVGNQIGINSERPNLLLGSSSHHGYFQDMQPEERSRNFARVSSRDTSYFNQNNMSSIVGNGLPVPFFQAVNSNFNIPAQFSLENLARESNNKKGEATRLPGESYSFSEQFIVNNFLNHSSDQVDGGLLAYQDGYHFPK</sequence>
<evidence type="ECO:0000313" key="3">
    <source>
        <dbReference type="Proteomes" id="UP001151752"/>
    </source>
</evidence>
<feature type="compositionally biased region" description="Basic and acidic residues" evidence="1">
    <location>
        <begin position="91"/>
        <end position="114"/>
    </location>
</feature>
<protein>
    <submittedName>
        <fullName evidence="2">Uncharacterized protein</fullName>
    </submittedName>
</protein>
<reference evidence="2" key="1">
    <citation type="submission" date="2022-11" db="EMBL/GenBank/DDBJ databases">
        <authorList>
            <person name="Hyden B.L."/>
            <person name="Feng K."/>
            <person name="Yates T."/>
            <person name="Jawdy S."/>
            <person name="Smart L.B."/>
            <person name="Muchero W."/>
        </authorList>
    </citation>
    <scope>NUCLEOTIDE SEQUENCE</scope>
    <source>
        <tissue evidence="2">Shoot tip</tissue>
    </source>
</reference>
<organism evidence="2 3">
    <name type="scientific">Salix koriyanagi</name>
    <dbReference type="NCBI Taxonomy" id="2511006"/>
    <lineage>
        <taxon>Eukaryota</taxon>
        <taxon>Viridiplantae</taxon>
        <taxon>Streptophyta</taxon>
        <taxon>Embryophyta</taxon>
        <taxon>Tracheophyta</taxon>
        <taxon>Spermatophyta</taxon>
        <taxon>Magnoliopsida</taxon>
        <taxon>eudicotyledons</taxon>
        <taxon>Gunneridae</taxon>
        <taxon>Pentapetalae</taxon>
        <taxon>rosids</taxon>
        <taxon>fabids</taxon>
        <taxon>Malpighiales</taxon>
        <taxon>Salicaceae</taxon>
        <taxon>Saliceae</taxon>
        <taxon>Salix</taxon>
    </lineage>
</organism>